<dbReference type="Pfam" id="PF01551">
    <property type="entry name" value="Peptidase_M23"/>
    <property type="match status" value="1"/>
</dbReference>
<evidence type="ECO:0000256" key="1">
    <source>
        <dbReference type="SAM" id="SignalP"/>
    </source>
</evidence>
<protein>
    <recommendedName>
        <fullName evidence="2">M23ase beta-sheet core domain-containing protein</fullName>
    </recommendedName>
</protein>
<dbReference type="Proteomes" id="UP001144352">
    <property type="component" value="Unassembled WGS sequence"/>
</dbReference>
<dbReference type="EMBL" id="BSDS01000002">
    <property type="protein sequence ID" value="GLI38952.1"/>
    <property type="molecule type" value="Genomic_DNA"/>
</dbReference>
<feature type="domain" description="M23ase beta-sheet core" evidence="2">
    <location>
        <begin position="124"/>
        <end position="213"/>
    </location>
</feature>
<keyword evidence="4" id="KW-1185">Reference proteome</keyword>
<dbReference type="SUPFAM" id="SSF51261">
    <property type="entry name" value="Duplicated hybrid motif"/>
    <property type="match status" value="1"/>
</dbReference>
<dbReference type="CDD" id="cd12797">
    <property type="entry name" value="M23_peptidase"/>
    <property type="match status" value="1"/>
</dbReference>
<dbReference type="InterPro" id="IPR016047">
    <property type="entry name" value="M23ase_b-sheet_dom"/>
</dbReference>
<keyword evidence="1" id="KW-0732">Signal</keyword>
<reference evidence="3" key="1">
    <citation type="submission" date="2022-12" db="EMBL/GenBank/DDBJ databases">
        <title>Reference genome sequencing for broad-spectrum identification of bacterial and archaeal isolates by mass spectrometry.</title>
        <authorList>
            <person name="Sekiguchi Y."/>
            <person name="Tourlousse D.M."/>
        </authorList>
    </citation>
    <scope>NUCLEOTIDE SEQUENCE</scope>
    <source>
        <strain evidence="3">H2</strain>
    </source>
</reference>
<accession>A0A9W6LCI6</accession>
<dbReference type="PANTHER" id="PTHR21666:SF270">
    <property type="entry name" value="MUREIN HYDROLASE ACTIVATOR ENVC"/>
    <property type="match status" value="1"/>
</dbReference>
<evidence type="ECO:0000313" key="3">
    <source>
        <dbReference type="EMBL" id="GLI38952.1"/>
    </source>
</evidence>
<dbReference type="InterPro" id="IPR011055">
    <property type="entry name" value="Dup_hybrid_motif"/>
</dbReference>
<dbReference type="RefSeq" id="WP_214185409.1">
    <property type="nucleotide sequence ID" value="NZ_BSDS01000002.1"/>
</dbReference>
<evidence type="ECO:0000259" key="2">
    <source>
        <dbReference type="Pfam" id="PF01551"/>
    </source>
</evidence>
<sequence length="241" mass="26858">MKRIILLAVAVLLAFHGVAAASPCDDWNILEKEIRDGLIDRASAGNRITLLHRLLLDTYGTTAANSAKVFPVAGYDYRAIGGRHGNDYRPSGYSFYQGVRHGGHPAHDIFVRDRNQDFLDDATGKPVAIVSFTDGVIIATNPDWEYPSPIRGGKYVWIFNPAEERYYYYAHLSSVTVAPGQTVTAGDPIGFLGRTGKNAYPRRSPTHLHFMVLSYADGRMLPRNPYRELVATKRDKLKNPH</sequence>
<dbReference type="GO" id="GO:0004222">
    <property type="term" value="F:metalloendopeptidase activity"/>
    <property type="evidence" value="ECO:0007669"/>
    <property type="project" value="TreeGrafter"/>
</dbReference>
<gene>
    <name evidence="3" type="ORF">GHYDROH2_24530</name>
</gene>
<dbReference type="PANTHER" id="PTHR21666">
    <property type="entry name" value="PEPTIDASE-RELATED"/>
    <property type="match status" value="1"/>
</dbReference>
<proteinExistence type="predicted"/>
<name>A0A9W6LCI6_9BACT</name>
<organism evidence="3 4">
    <name type="scientific">Geobacter hydrogenophilus</name>
    <dbReference type="NCBI Taxonomy" id="40983"/>
    <lineage>
        <taxon>Bacteria</taxon>
        <taxon>Pseudomonadati</taxon>
        <taxon>Thermodesulfobacteriota</taxon>
        <taxon>Desulfuromonadia</taxon>
        <taxon>Geobacterales</taxon>
        <taxon>Geobacteraceae</taxon>
        <taxon>Geobacter</taxon>
    </lineage>
</organism>
<feature type="chain" id="PRO_5040864293" description="M23ase beta-sheet core domain-containing protein" evidence="1">
    <location>
        <begin position="22"/>
        <end position="241"/>
    </location>
</feature>
<feature type="signal peptide" evidence="1">
    <location>
        <begin position="1"/>
        <end position="21"/>
    </location>
</feature>
<dbReference type="Gene3D" id="2.70.70.10">
    <property type="entry name" value="Glucose Permease (Domain IIA)"/>
    <property type="match status" value="1"/>
</dbReference>
<dbReference type="InterPro" id="IPR050570">
    <property type="entry name" value="Cell_wall_metabolism_enzyme"/>
</dbReference>
<evidence type="ECO:0000313" key="4">
    <source>
        <dbReference type="Proteomes" id="UP001144352"/>
    </source>
</evidence>
<comment type="caution">
    <text evidence="3">The sequence shown here is derived from an EMBL/GenBank/DDBJ whole genome shotgun (WGS) entry which is preliminary data.</text>
</comment>
<dbReference type="AlphaFoldDB" id="A0A9W6LCI6"/>